<evidence type="ECO:0000313" key="3">
    <source>
        <dbReference type="Proteomes" id="UP000295252"/>
    </source>
</evidence>
<keyword evidence="3" id="KW-1185">Reference proteome</keyword>
<reference evidence="3" key="1">
    <citation type="journal article" date="2014" name="Science">
        <title>The coffee genome provides insight into the convergent evolution of caffeine biosynthesis.</title>
        <authorList>
            <person name="Denoeud F."/>
            <person name="Carretero-Paulet L."/>
            <person name="Dereeper A."/>
            <person name="Droc G."/>
            <person name="Guyot R."/>
            <person name="Pietrella M."/>
            <person name="Zheng C."/>
            <person name="Alberti A."/>
            <person name="Anthony F."/>
            <person name="Aprea G."/>
            <person name="Aury J.M."/>
            <person name="Bento P."/>
            <person name="Bernard M."/>
            <person name="Bocs S."/>
            <person name="Campa C."/>
            <person name="Cenci A."/>
            <person name="Combes M.C."/>
            <person name="Crouzillat D."/>
            <person name="Da Silva C."/>
            <person name="Daddiego L."/>
            <person name="De Bellis F."/>
            <person name="Dussert S."/>
            <person name="Garsmeur O."/>
            <person name="Gayraud T."/>
            <person name="Guignon V."/>
            <person name="Jahn K."/>
            <person name="Jamilloux V."/>
            <person name="Joet T."/>
            <person name="Labadie K."/>
            <person name="Lan T."/>
            <person name="Leclercq J."/>
            <person name="Lepelley M."/>
            <person name="Leroy T."/>
            <person name="Li L.T."/>
            <person name="Librado P."/>
            <person name="Lopez L."/>
            <person name="Munoz A."/>
            <person name="Noel B."/>
            <person name="Pallavicini A."/>
            <person name="Perrotta G."/>
            <person name="Poncet V."/>
            <person name="Pot D."/>
            <person name="Priyono X."/>
            <person name="Rigoreau M."/>
            <person name="Rouard M."/>
            <person name="Rozas J."/>
            <person name="Tranchant-Dubreuil C."/>
            <person name="VanBuren R."/>
            <person name="Zhang Q."/>
            <person name="Andrade A.C."/>
            <person name="Argout X."/>
            <person name="Bertrand B."/>
            <person name="de Kochko A."/>
            <person name="Graziosi G."/>
            <person name="Henry R.J."/>
            <person name="Jayarama X."/>
            <person name="Ming R."/>
            <person name="Nagai C."/>
            <person name="Rounsley S."/>
            <person name="Sankoff D."/>
            <person name="Giuliano G."/>
            <person name="Albert V.A."/>
            <person name="Wincker P."/>
            <person name="Lashermes P."/>
        </authorList>
    </citation>
    <scope>NUCLEOTIDE SEQUENCE [LARGE SCALE GENOMIC DNA]</scope>
    <source>
        <strain evidence="3">cv. DH200-94</strain>
    </source>
</reference>
<evidence type="ECO:0000256" key="1">
    <source>
        <dbReference type="SAM" id="Phobius"/>
    </source>
</evidence>
<protein>
    <submittedName>
        <fullName evidence="2">Uncharacterized protein</fullName>
    </submittedName>
</protein>
<dbReference type="EMBL" id="HG739094">
    <property type="protein sequence ID" value="CDP03473.1"/>
    <property type="molecule type" value="Genomic_DNA"/>
</dbReference>
<dbReference type="Gramene" id="CDP03473">
    <property type="protein sequence ID" value="CDP03473"/>
    <property type="gene ID" value="GSCOC_T00015257001"/>
</dbReference>
<accession>A0A068U782</accession>
<keyword evidence="1" id="KW-0812">Transmembrane</keyword>
<feature type="transmembrane region" description="Helical" evidence="1">
    <location>
        <begin position="20"/>
        <end position="36"/>
    </location>
</feature>
<proteinExistence type="predicted"/>
<dbReference type="Proteomes" id="UP000295252">
    <property type="component" value="Chromosome V"/>
</dbReference>
<dbReference type="AlphaFoldDB" id="A0A068U782"/>
<keyword evidence="1" id="KW-0472">Membrane</keyword>
<evidence type="ECO:0000313" key="2">
    <source>
        <dbReference type="EMBL" id="CDP03473.1"/>
    </source>
</evidence>
<sequence>MYILKFKLYYERTTCGLGNGWILLSMNISALYVFVLI</sequence>
<organism evidence="2 3">
    <name type="scientific">Coffea canephora</name>
    <name type="common">Robusta coffee</name>
    <dbReference type="NCBI Taxonomy" id="49390"/>
    <lineage>
        <taxon>Eukaryota</taxon>
        <taxon>Viridiplantae</taxon>
        <taxon>Streptophyta</taxon>
        <taxon>Embryophyta</taxon>
        <taxon>Tracheophyta</taxon>
        <taxon>Spermatophyta</taxon>
        <taxon>Magnoliopsida</taxon>
        <taxon>eudicotyledons</taxon>
        <taxon>Gunneridae</taxon>
        <taxon>Pentapetalae</taxon>
        <taxon>asterids</taxon>
        <taxon>lamiids</taxon>
        <taxon>Gentianales</taxon>
        <taxon>Rubiaceae</taxon>
        <taxon>Ixoroideae</taxon>
        <taxon>Gardenieae complex</taxon>
        <taxon>Bertiereae - Coffeeae clade</taxon>
        <taxon>Coffeeae</taxon>
        <taxon>Coffea</taxon>
    </lineage>
</organism>
<dbReference type="InParanoid" id="A0A068U782"/>
<gene>
    <name evidence="2" type="ORF">GSCOC_T00015257001</name>
</gene>
<name>A0A068U782_COFCA</name>
<keyword evidence="1" id="KW-1133">Transmembrane helix</keyword>